<keyword evidence="5 10" id="KW-0805">Transcription regulation</keyword>
<evidence type="ECO:0000256" key="7">
    <source>
        <dbReference type="ARBA" id="ARBA00023163"/>
    </source>
</evidence>
<evidence type="ECO:0000256" key="3">
    <source>
        <dbReference type="ARBA" id="ARBA00011837"/>
    </source>
</evidence>
<evidence type="ECO:0000313" key="12">
    <source>
        <dbReference type="EMBL" id="CAF9916120.1"/>
    </source>
</evidence>
<dbReference type="Gene3D" id="1.10.10.1340">
    <property type="entry name" value="Mediator of RNA polymerase II, submodule Med31 (Soh1)"/>
    <property type="match status" value="1"/>
</dbReference>
<evidence type="ECO:0000256" key="9">
    <source>
        <dbReference type="ARBA" id="ARBA00025687"/>
    </source>
</evidence>
<keyword evidence="13" id="KW-1185">Reference proteome</keyword>
<dbReference type="GO" id="GO:0003712">
    <property type="term" value="F:transcription coregulator activity"/>
    <property type="evidence" value="ECO:0007669"/>
    <property type="project" value="InterPro"/>
</dbReference>
<reference evidence="12" key="1">
    <citation type="submission" date="2021-03" db="EMBL/GenBank/DDBJ databases">
        <authorList>
            <person name="Tagirdzhanova G."/>
        </authorList>
    </citation>
    <scope>NUCLEOTIDE SEQUENCE</scope>
</reference>
<name>A0A8H3ICW7_9LECA</name>
<comment type="similarity">
    <text evidence="2 10">Belongs to the Mediator complex subunit 31 family.</text>
</comment>
<organism evidence="12 13">
    <name type="scientific">Imshaugia aleurites</name>
    <dbReference type="NCBI Taxonomy" id="172621"/>
    <lineage>
        <taxon>Eukaryota</taxon>
        <taxon>Fungi</taxon>
        <taxon>Dikarya</taxon>
        <taxon>Ascomycota</taxon>
        <taxon>Pezizomycotina</taxon>
        <taxon>Lecanoromycetes</taxon>
        <taxon>OSLEUM clade</taxon>
        <taxon>Lecanoromycetidae</taxon>
        <taxon>Lecanorales</taxon>
        <taxon>Lecanorineae</taxon>
        <taxon>Parmeliaceae</taxon>
        <taxon>Imshaugia</taxon>
    </lineage>
</organism>
<protein>
    <recommendedName>
        <fullName evidence="4 10">Mediator of RNA polymerase II transcription subunit 31</fullName>
    </recommendedName>
</protein>
<dbReference type="AlphaFoldDB" id="A0A8H3ICW7"/>
<comment type="caution">
    <text evidence="12">The sequence shown here is derived from an EMBL/GenBank/DDBJ whole genome shotgun (WGS) entry which is preliminary data.</text>
</comment>
<keyword evidence="8 10" id="KW-0539">Nucleus</keyword>
<evidence type="ECO:0000256" key="4">
    <source>
        <dbReference type="ARBA" id="ARBA00019660"/>
    </source>
</evidence>
<dbReference type="Proteomes" id="UP000664534">
    <property type="component" value="Unassembled WGS sequence"/>
</dbReference>
<gene>
    <name evidence="12" type="primary">SOH1</name>
    <name evidence="12" type="ORF">IMSHALPRED_002982</name>
</gene>
<dbReference type="OrthoDB" id="10257739at2759"/>
<dbReference type="InterPro" id="IPR008831">
    <property type="entry name" value="Mediator_Med31"/>
</dbReference>
<evidence type="ECO:0000256" key="5">
    <source>
        <dbReference type="ARBA" id="ARBA00023015"/>
    </source>
</evidence>
<dbReference type="PANTHER" id="PTHR13186">
    <property type="entry name" value="MEDIATOR OF RNA POLYMERASE II TRANSCRIPTION SUBUNIT 31"/>
    <property type="match status" value="1"/>
</dbReference>
<comment type="subcellular location">
    <subcellularLocation>
        <location evidence="1 10">Nucleus</location>
    </subcellularLocation>
</comment>
<dbReference type="EMBL" id="CAJPDT010000016">
    <property type="protein sequence ID" value="CAF9916120.1"/>
    <property type="molecule type" value="Genomic_DNA"/>
</dbReference>
<dbReference type="Pfam" id="PF05669">
    <property type="entry name" value="Med31"/>
    <property type="match status" value="1"/>
</dbReference>
<evidence type="ECO:0000256" key="6">
    <source>
        <dbReference type="ARBA" id="ARBA00023159"/>
    </source>
</evidence>
<keyword evidence="7 10" id="KW-0804">Transcription</keyword>
<accession>A0A8H3ICW7</accession>
<dbReference type="FunFam" id="1.10.10.1340:FF:000002">
    <property type="entry name" value="Mediator of RNA polymerase II transcription subunit 31"/>
    <property type="match status" value="1"/>
</dbReference>
<keyword evidence="6 10" id="KW-0010">Activator</keyword>
<evidence type="ECO:0000256" key="8">
    <source>
        <dbReference type="ARBA" id="ARBA00023242"/>
    </source>
</evidence>
<feature type="region of interest" description="Disordered" evidence="11">
    <location>
        <begin position="1"/>
        <end position="22"/>
    </location>
</feature>
<evidence type="ECO:0000256" key="10">
    <source>
        <dbReference type="RuleBase" id="RU364129"/>
    </source>
</evidence>
<proteinExistence type="inferred from homology"/>
<comment type="subunit">
    <text evidence="3 10">Component of the Mediator complex.</text>
</comment>
<evidence type="ECO:0000313" key="13">
    <source>
        <dbReference type="Proteomes" id="UP000664534"/>
    </source>
</evidence>
<evidence type="ECO:0000256" key="2">
    <source>
        <dbReference type="ARBA" id="ARBA00006378"/>
    </source>
</evidence>
<dbReference type="InterPro" id="IPR038089">
    <property type="entry name" value="Med31_sf"/>
</dbReference>
<evidence type="ECO:0000256" key="11">
    <source>
        <dbReference type="SAM" id="MobiDB-lite"/>
    </source>
</evidence>
<sequence>MAMNEASGHHDTQPSPPPFRADPSETLYGGYTRFELELEFVTMLSSPLYLNHLASLKLLQAPDFVAYLKYLQYWTRPEYIKYLSYPGPTLRALELLQEERFRTEILSPEVVGMLMQESVKESLELYGR</sequence>
<dbReference type="GO" id="GO:0006355">
    <property type="term" value="P:regulation of DNA-templated transcription"/>
    <property type="evidence" value="ECO:0007669"/>
    <property type="project" value="InterPro"/>
</dbReference>
<evidence type="ECO:0000256" key="1">
    <source>
        <dbReference type="ARBA" id="ARBA00004123"/>
    </source>
</evidence>
<comment type="function">
    <text evidence="9 10">Component of the Mediator complex, a coactivator involved in the regulated transcription of nearly all RNA polymerase II-dependent genes. Mediator functions as a bridge to convey information from gene-specific regulatory proteins to the basal RNA polymerase II transcription machinery. Mediator is recruited to promoters by direct interactions with regulatory proteins and serves as a scaffold for the assembly of a functional preinitiation complex with RNA polymerase II and the general transcription factors.</text>
</comment>
<dbReference type="GO" id="GO:0016592">
    <property type="term" value="C:mediator complex"/>
    <property type="evidence" value="ECO:0007669"/>
    <property type="project" value="InterPro"/>
</dbReference>